<gene>
    <name evidence="1" type="ORF">CHS0354_010538</name>
</gene>
<reference evidence="1" key="1">
    <citation type="journal article" date="2021" name="Genome Biol. Evol.">
        <title>A High-Quality Reference Genome for a Parasitic Bivalve with Doubly Uniparental Inheritance (Bivalvia: Unionida).</title>
        <authorList>
            <person name="Smith C.H."/>
        </authorList>
    </citation>
    <scope>NUCLEOTIDE SEQUENCE</scope>
    <source>
        <strain evidence="1">CHS0354</strain>
    </source>
</reference>
<protein>
    <submittedName>
        <fullName evidence="1">Uncharacterized protein</fullName>
    </submittedName>
</protein>
<dbReference type="EMBL" id="JAEAOA010000663">
    <property type="protein sequence ID" value="KAK3585772.1"/>
    <property type="molecule type" value="Genomic_DNA"/>
</dbReference>
<reference evidence="1" key="2">
    <citation type="journal article" date="2021" name="Genome Biol. Evol.">
        <title>Developing a high-quality reference genome for a parasitic bivalve with doubly uniparental inheritance (Bivalvia: Unionida).</title>
        <authorList>
            <person name="Smith C.H."/>
        </authorList>
    </citation>
    <scope>NUCLEOTIDE SEQUENCE</scope>
    <source>
        <strain evidence="1">CHS0354</strain>
        <tissue evidence="1">Mantle</tissue>
    </source>
</reference>
<evidence type="ECO:0000313" key="1">
    <source>
        <dbReference type="EMBL" id="KAK3585772.1"/>
    </source>
</evidence>
<name>A0AAE0S5H1_9BIVA</name>
<comment type="caution">
    <text evidence="1">The sequence shown here is derived from an EMBL/GenBank/DDBJ whole genome shotgun (WGS) entry which is preliminary data.</text>
</comment>
<reference evidence="1" key="3">
    <citation type="submission" date="2023-05" db="EMBL/GenBank/DDBJ databases">
        <authorList>
            <person name="Smith C.H."/>
        </authorList>
    </citation>
    <scope>NUCLEOTIDE SEQUENCE</scope>
    <source>
        <strain evidence="1">CHS0354</strain>
        <tissue evidence="1">Mantle</tissue>
    </source>
</reference>
<organism evidence="1 2">
    <name type="scientific">Potamilus streckersoni</name>
    <dbReference type="NCBI Taxonomy" id="2493646"/>
    <lineage>
        <taxon>Eukaryota</taxon>
        <taxon>Metazoa</taxon>
        <taxon>Spiralia</taxon>
        <taxon>Lophotrochozoa</taxon>
        <taxon>Mollusca</taxon>
        <taxon>Bivalvia</taxon>
        <taxon>Autobranchia</taxon>
        <taxon>Heteroconchia</taxon>
        <taxon>Palaeoheterodonta</taxon>
        <taxon>Unionida</taxon>
        <taxon>Unionoidea</taxon>
        <taxon>Unionidae</taxon>
        <taxon>Ambleminae</taxon>
        <taxon>Lampsilini</taxon>
        <taxon>Potamilus</taxon>
    </lineage>
</organism>
<evidence type="ECO:0000313" key="2">
    <source>
        <dbReference type="Proteomes" id="UP001195483"/>
    </source>
</evidence>
<dbReference type="AlphaFoldDB" id="A0AAE0S5H1"/>
<sequence>MIHTNQLKSQNADRTSSTVVGRASLFRRYCQIFRDNDFADSMRTQCQQHTLEMSHVKKSGTERGNIGTTGGAVVAKPALSRLTLRDISKDISNTETYTYSLK</sequence>
<dbReference type="Proteomes" id="UP001195483">
    <property type="component" value="Unassembled WGS sequence"/>
</dbReference>
<proteinExistence type="predicted"/>
<accession>A0AAE0S5H1</accession>
<keyword evidence="2" id="KW-1185">Reference proteome</keyword>